<name>C5ATT8_METEA</name>
<reference evidence="1 2" key="1">
    <citation type="journal article" date="2009" name="PLoS ONE">
        <title>Methylobacterium genome sequences: a reference blueprint to investigate microbial metabolism of C1 compounds from natural and industrial sources.</title>
        <authorList>
            <person name="Vuilleumier S."/>
            <person name="Chistoserdova L."/>
            <person name="Lee M.-C."/>
            <person name="Bringel F."/>
            <person name="Lajus A."/>
            <person name="Zhou Y."/>
            <person name="Gourion B."/>
            <person name="Barbe V."/>
            <person name="Chang J."/>
            <person name="Cruveiller S."/>
            <person name="Dossat C."/>
            <person name="Gillett W."/>
            <person name="Gruffaz C."/>
            <person name="Haugen E."/>
            <person name="Hourcade E."/>
            <person name="Levy R."/>
            <person name="Mangenot S."/>
            <person name="Muller E."/>
            <person name="Nadalig T."/>
            <person name="Pagni M."/>
            <person name="Penny C."/>
            <person name="Peyraud R."/>
            <person name="Robinson D.G."/>
            <person name="Roche D."/>
            <person name="Rouy Z."/>
            <person name="Saenampechek C."/>
            <person name="Salvignol G."/>
            <person name="Vallenet D."/>
            <person name="Wu Z."/>
            <person name="Marx C.J."/>
            <person name="Vorholt J.A."/>
            <person name="Olson M.V."/>
            <person name="Kaul R."/>
            <person name="Weissenbach J."/>
            <person name="Medigue C."/>
            <person name="Lidstrom M.E."/>
        </authorList>
    </citation>
    <scope>NUCLEOTIDE SEQUENCE [LARGE SCALE GENOMIC DNA]</scope>
    <source>
        <strain evidence="2">ATCC 14718 / DSM 1338 / JCM 2805 / NCIMB 9133 / AM1</strain>
    </source>
</reference>
<dbReference type="EMBL" id="CP001510">
    <property type="protein sequence ID" value="ACS42637.1"/>
    <property type="molecule type" value="Genomic_DNA"/>
</dbReference>
<dbReference type="KEGG" id="mea:Mex_1p5033"/>
<gene>
    <name evidence="1" type="ordered locus">MexAM1_META1p5033</name>
</gene>
<evidence type="ECO:0000313" key="2">
    <source>
        <dbReference type="Proteomes" id="UP000009081"/>
    </source>
</evidence>
<organism evidence="1 2">
    <name type="scientific">Methylorubrum extorquens (strain ATCC 14718 / DSM 1338 / JCM 2805 / NCIMB 9133 / AM1)</name>
    <name type="common">Methylobacterium extorquens</name>
    <dbReference type="NCBI Taxonomy" id="272630"/>
    <lineage>
        <taxon>Bacteria</taxon>
        <taxon>Pseudomonadati</taxon>
        <taxon>Pseudomonadota</taxon>
        <taxon>Alphaproteobacteria</taxon>
        <taxon>Hyphomicrobiales</taxon>
        <taxon>Methylobacteriaceae</taxon>
        <taxon>Methylorubrum</taxon>
    </lineage>
</organism>
<dbReference type="STRING" id="272630.MexAM1_META1p5033"/>
<protein>
    <submittedName>
        <fullName evidence="1">Uncharacterized protein</fullName>
    </submittedName>
</protein>
<dbReference type="HOGENOM" id="CLU_3100680_0_0_5"/>
<sequence length="51" mass="5975">MVGLRHNVDRWNACLWAIQLDGLKRRGLHAIDRATWFFVGVREARQTGRRA</sequence>
<proteinExistence type="predicted"/>
<dbReference type="Proteomes" id="UP000009081">
    <property type="component" value="Chromosome"/>
</dbReference>
<keyword evidence="2" id="KW-1185">Reference proteome</keyword>
<accession>C5ATT8</accession>
<evidence type="ECO:0000313" key="1">
    <source>
        <dbReference type="EMBL" id="ACS42637.1"/>
    </source>
</evidence>
<dbReference type="AlphaFoldDB" id="C5ATT8"/>